<feature type="transmembrane region" description="Helical" evidence="6">
    <location>
        <begin position="71"/>
        <end position="94"/>
    </location>
</feature>
<sequence length="182" mass="20383">MMTEQGFPVNHTTTTTVTTSNTTVQTDIRYDPLYIRSVPGILKCVEIVLNLLVFLSASFSKFSHVAHMSFTSLICGFGFWVTGILLGCYAFHVVEKFYRIPWLKFELIYTGIWAFFLMIGSTFCAAYMGSGAVFGVVSFFGYINMIAYAYDCFLKFKSIQNGEIAQGERIKTTSTVTSPSAY</sequence>
<reference evidence="8" key="1">
    <citation type="submission" date="2022-01" db="EMBL/GenBank/DDBJ databases">
        <authorList>
            <person name="King R."/>
        </authorList>
    </citation>
    <scope>NUCLEOTIDE SEQUENCE</scope>
</reference>
<dbReference type="OrthoDB" id="10028364at2759"/>
<evidence type="ECO:0000256" key="1">
    <source>
        <dbReference type="ARBA" id="ARBA00004141"/>
    </source>
</evidence>
<dbReference type="Proteomes" id="UP001152798">
    <property type="component" value="Chromosome 1"/>
</dbReference>
<dbReference type="InterPro" id="IPR008253">
    <property type="entry name" value="Marvel"/>
</dbReference>
<keyword evidence="3 6" id="KW-1133">Transmembrane helix</keyword>
<gene>
    <name evidence="8" type="ORF">NEZAVI_LOCUS2785</name>
</gene>
<feature type="transmembrane region" description="Helical" evidence="6">
    <location>
        <begin position="40"/>
        <end position="59"/>
    </location>
</feature>
<feature type="transmembrane region" description="Helical" evidence="6">
    <location>
        <begin position="106"/>
        <end position="128"/>
    </location>
</feature>
<dbReference type="PROSITE" id="PS51225">
    <property type="entry name" value="MARVEL"/>
    <property type="match status" value="1"/>
</dbReference>
<keyword evidence="9" id="KW-1185">Reference proteome</keyword>
<accession>A0A9P0EB33</accession>
<protein>
    <recommendedName>
        <fullName evidence="7">MARVEL domain-containing protein</fullName>
    </recommendedName>
</protein>
<dbReference type="GO" id="GO:0016020">
    <property type="term" value="C:membrane"/>
    <property type="evidence" value="ECO:0007669"/>
    <property type="project" value="UniProtKB-SubCell"/>
</dbReference>
<feature type="domain" description="MARVEL" evidence="7">
    <location>
        <begin position="34"/>
        <end position="160"/>
    </location>
</feature>
<evidence type="ECO:0000256" key="3">
    <source>
        <dbReference type="ARBA" id="ARBA00022989"/>
    </source>
</evidence>
<dbReference type="Pfam" id="PF01284">
    <property type="entry name" value="MARVEL"/>
    <property type="match status" value="1"/>
</dbReference>
<evidence type="ECO:0000259" key="7">
    <source>
        <dbReference type="PROSITE" id="PS51225"/>
    </source>
</evidence>
<comment type="subcellular location">
    <subcellularLocation>
        <location evidence="1">Membrane</location>
        <topology evidence="1">Multi-pass membrane protein</topology>
    </subcellularLocation>
</comment>
<dbReference type="EMBL" id="OV725077">
    <property type="protein sequence ID" value="CAH1391857.1"/>
    <property type="molecule type" value="Genomic_DNA"/>
</dbReference>
<keyword evidence="4 5" id="KW-0472">Membrane</keyword>
<dbReference type="AlphaFoldDB" id="A0A9P0EB33"/>
<name>A0A9P0EB33_NEZVI</name>
<evidence type="ECO:0000256" key="6">
    <source>
        <dbReference type="SAM" id="Phobius"/>
    </source>
</evidence>
<dbReference type="PANTHER" id="PTHR22776:SF49">
    <property type="entry name" value="MARVEL DOMAIN-CONTAINING PROTEIN"/>
    <property type="match status" value="1"/>
</dbReference>
<dbReference type="InterPro" id="IPR050578">
    <property type="entry name" value="MARVEL-CKLF_proteins"/>
</dbReference>
<evidence type="ECO:0000256" key="4">
    <source>
        <dbReference type="ARBA" id="ARBA00023136"/>
    </source>
</evidence>
<evidence type="ECO:0000256" key="2">
    <source>
        <dbReference type="ARBA" id="ARBA00022692"/>
    </source>
</evidence>
<organism evidence="8 9">
    <name type="scientific">Nezara viridula</name>
    <name type="common">Southern green stink bug</name>
    <name type="synonym">Cimex viridulus</name>
    <dbReference type="NCBI Taxonomy" id="85310"/>
    <lineage>
        <taxon>Eukaryota</taxon>
        <taxon>Metazoa</taxon>
        <taxon>Ecdysozoa</taxon>
        <taxon>Arthropoda</taxon>
        <taxon>Hexapoda</taxon>
        <taxon>Insecta</taxon>
        <taxon>Pterygota</taxon>
        <taxon>Neoptera</taxon>
        <taxon>Paraneoptera</taxon>
        <taxon>Hemiptera</taxon>
        <taxon>Heteroptera</taxon>
        <taxon>Panheteroptera</taxon>
        <taxon>Pentatomomorpha</taxon>
        <taxon>Pentatomoidea</taxon>
        <taxon>Pentatomidae</taxon>
        <taxon>Pentatominae</taxon>
        <taxon>Nezara</taxon>
    </lineage>
</organism>
<evidence type="ECO:0000313" key="8">
    <source>
        <dbReference type="EMBL" id="CAH1391857.1"/>
    </source>
</evidence>
<evidence type="ECO:0000256" key="5">
    <source>
        <dbReference type="PROSITE-ProRule" id="PRU00581"/>
    </source>
</evidence>
<proteinExistence type="predicted"/>
<keyword evidence="2 5" id="KW-0812">Transmembrane</keyword>
<feature type="transmembrane region" description="Helical" evidence="6">
    <location>
        <begin position="134"/>
        <end position="154"/>
    </location>
</feature>
<dbReference type="PANTHER" id="PTHR22776">
    <property type="entry name" value="MARVEL-CONTAINING POTENTIAL LIPID RAFT-ASSOCIATED PROTEIN"/>
    <property type="match status" value="1"/>
</dbReference>
<evidence type="ECO:0000313" key="9">
    <source>
        <dbReference type="Proteomes" id="UP001152798"/>
    </source>
</evidence>